<dbReference type="Proteomes" id="UP000544331">
    <property type="component" value="Unassembled WGS sequence"/>
</dbReference>
<gene>
    <name evidence="2" type="ORF">FMUND_7356</name>
</gene>
<feature type="signal peptide" evidence="1">
    <location>
        <begin position="1"/>
        <end position="20"/>
    </location>
</feature>
<organism evidence="2 3">
    <name type="scientific">Fusarium mundagurra</name>
    <dbReference type="NCBI Taxonomy" id="1567541"/>
    <lineage>
        <taxon>Eukaryota</taxon>
        <taxon>Fungi</taxon>
        <taxon>Dikarya</taxon>
        <taxon>Ascomycota</taxon>
        <taxon>Pezizomycotina</taxon>
        <taxon>Sordariomycetes</taxon>
        <taxon>Hypocreomycetidae</taxon>
        <taxon>Hypocreales</taxon>
        <taxon>Nectriaceae</taxon>
        <taxon>Fusarium</taxon>
        <taxon>Fusarium fujikuroi species complex</taxon>
    </lineage>
</organism>
<dbReference type="EMBL" id="JAAOAN010000239">
    <property type="protein sequence ID" value="KAF5714547.1"/>
    <property type="molecule type" value="Genomic_DNA"/>
</dbReference>
<keyword evidence="3" id="KW-1185">Reference proteome</keyword>
<reference evidence="2 3" key="1">
    <citation type="submission" date="2020-05" db="EMBL/GenBank/DDBJ databases">
        <title>Identification and distribution of gene clusters putatively required for synthesis of sphingolipid metabolism inhibitors in phylogenetically diverse species of the filamentous fungus Fusarium.</title>
        <authorList>
            <person name="Kim H.-S."/>
            <person name="Busman M."/>
            <person name="Brown D.W."/>
            <person name="Divon H."/>
            <person name="Uhlig S."/>
            <person name="Proctor R.H."/>
        </authorList>
    </citation>
    <scope>NUCLEOTIDE SEQUENCE [LARGE SCALE GENOMIC DNA]</scope>
    <source>
        <strain evidence="2 3">NRRL 66235</strain>
    </source>
</reference>
<proteinExistence type="predicted"/>
<dbReference type="OrthoDB" id="5039026at2759"/>
<sequence length="137" mass="14926">MLFNVFTTAALALLAAPALANPIDTLPAGLESHLESRASDVTARFWTSTTCRTSRGPRKGFNSGHCIKDLAGADHAVSMDARKKSSCHMIRYREKGCTGYSEKGLNLYDCFNIGDEWNPGSPQFGKTKGTQMVHDMP</sequence>
<evidence type="ECO:0000256" key="1">
    <source>
        <dbReference type="SAM" id="SignalP"/>
    </source>
</evidence>
<accession>A0A8H5YLP2</accession>
<comment type="caution">
    <text evidence="2">The sequence shown here is derived from an EMBL/GenBank/DDBJ whole genome shotgun (WGS) entry which is preliminary data.</text>
</comment>
<evidence type="ECO:0000313" key="2">
    <source>
        <dbReference type="EMBL" id="KAF5714547.1"/>
    </source>
</evidence>
<name>A0A8H5YLP2_9HYPO</name>
<keyword evidence="1" id="KW-0732">Signal</keyword>
<evidence type="ECO:0000313" key="3">
    <source>
        <dbReference type="Proteomes" id="UP000544331"/>
    </source>
</evidence>
<protein>
    <submittedName>
        <fullName evidence="2">Uncharacterized protein</fullName>
    </submittedName>
</protein>
<feature type="chain" id="PRO_5034502296" evidence="1">
    <location>
        <begin position="21"/>
        <end position="137"/>
    </location>
</feature>
<dbReference type="AlphaFoldDB" id="A0A8H5YLP2"/>